<dbReference type="AlphaFoldDB" id="A0A0A8Y6L7"/>
<accession>A0A0A8Y6L7</accession>
<evidence type="ECO:0000313" key="1">
    <source>
        <dbReference type="EMBL" id="JAD20718.1"/>
    </source>
</evidence>
<organism evidence="1">
    <name type="scientific">Arundo donax</name>
    <name type="common">Giant reed</name>
    <name type="synonym">Donax arundinaceus</name>
    <dbReference type="NCBI Taxonomy" id="35708"/>
    <lineage>
        <taxon>Eukaryota</taxon>
        <taxon>Viridiplantae</taxon>
        <taxon>Streptophyta</taxon>
        <taxon>Embryophyta</taxon>
        <taxon>Tracheophyta</taxon>
        <taxon>Spermatophyta</taxon>
        <taxon>Magnoliopsida</taxon>
        <taxon>Liliopsida</taxon>
        <taxon>Poales</taxon>
        <taxon>Poaceae</taxon>
        <taxon>PACMAD clade</taxon>
        <taxon>Arundinoideae</taxon>
        <taxon>Arundineae</taxon>
        <taxon>Arundo</taxon>
    </lineage>
</organism>
<proteinExistence type="predicted"/>
<reference evidence="1" key="1">
    <citation type="submission" date="2014-09" db="EMBL/GenBank/DDBJ databases">
        <authorList>
            <person name="Magalhaes I.L.F."/>
            <person name="Oliveira U."/>
            <person name="Santos F.R."/>
            <person name="Vidigal T.H.D.A."/>
            <person name="Brescovit A.D."/>
            <person name="Santos A.J."/>
        </authorList>
    </citation>
    <scope>NUCLEOTIDE SEQUENCE</scope>
    <source>
        <tissue evidence="1">Shoot tissue taken approximately 20 cm above the soil surface</tissue>
    </source>
</reference>
<sequence>MFKTSLYIASFETGVVTSSMIQGAYSSAVDTLLKLLVNLFHMMSKLLWLNQMYIVTNF</sequence>
<name>A0A0A8Y6L7_ARUDO</name>
<dbReference type="EMBL" id="GBRH01277177">
    <property type="protein sequence ID" value="JAD20718.1"/>
    <property type="molecule type" value="Transcribed_RNA"/>
</dbReference>
<protein>
    <submittedName>
        <fullName evidence="1">Uncharacterized protein</fullName>
    </submittedName>
</protein>
<reference evidence="1" key="2">
    <citation type="journal article" date="2015" name="Data Brief">
        <title>Shoot transcriptome of the giant reed, Arundo donax.</title>
        <authorList>
            <person name="Barrero R.A."/>
            <person name="Guerrero F.D."/>
            <person name="Moolhuijzen P."/>
            <person name="Goolsby J.A."/>
            <person name="Tidwell J."/>
            <person name="Bellgard S.E."/>
            <person name="Bellgard M.I."/>
        </authorList>
    </citation>
    <scope>NUCLEOTIDE SEQUENCE</scope>
    <source>
        <tissue evidence="1">Shoot tissue taken approximately 20 cm above the soil surface</tissue>
    </source>
</reference>